<dbReference type="SMART" id="SM00220">
    <property type="entry name" value="S_TKc"/>
    <property type="match status" value="1"/>
</dbReference>
<dbReference type="CDD" id="cd14066">
    <property type="entry name" value="STKc_IRAK"/>
    <property type="match status" value="1"/>
</dbReference>
<evidence type="ECO:0000313" key="12">
    <source>
        <dbReference type="EMBL" id="MQL80864.1"/>
    </source>
</evidence>
<dbReference type="EC" id="2.7.11.1" evidence="1"/>
<dbReference type="AlphaFoldDB" id="A0A843UFV2"/>
<evidence type="ECO:0000313" key="13">
    <source>
        <dbReference type="Proteomes" id="UP000652761"/>
    </source>
</evidence>
<evidence type="ECO:0000256" key="1">
    <source>
        <dbReference type="ARBA" id="ARBA00012513"/>
    </source>
</evidence>
<evidence type="ECO:0000256" key="5">
    <source>
        <dbReference type="ARBA" id="ARBA00022777"/>
    </source>
</evidence>
<accession>A0A843UFV2</accession>
<feature type="domain" description="Protein kinase" evidence="11">
    <location>
        <begin position="256"/>
        <end position="530"/>
    </location>
</feature>
<organism evidence="12 13">
    <name type="scientific">Colocasia esculenta</name>
    <name type="common">Wild taro</name>
    <name type="synonym">Arum esculentum</name>
    <dbReference type="NCBI Taxonomy" id="4460"/>
    <lineage>
        <taxon>Eukaryota</taxon>
        <taxon>Viridiplantae</taxon>
        <taxon>Streptophyta</taxon>
        <taxon>Embryophyta</taxon>
        <taxon>Tracheophyta</taxon>
        <taxon>Spermatophyta</taxon>
        <taxon>Magnoliopsida</taxon>
        <taxon>Liliopsida</taxon>
        <taxon>Araceae</taxon>
        <taxon>Aroideae</taxon>
        <taxon>Colocasieae</taxon>
        <taxon>Colocasia</taxon>
    </lineage>
</organism>
<evidence type="ECO:0000256" key="7">
    <source>
        <dbReference type="ARBA" id="ARBA00047899"/>
    </source>
</evidence>
<dbReference type="SUPFAM" id="SSF56112">
    <property type="entry name" value="Protein kinase-like (PK-like)"/>
    <property type="match status" value="1"/>
</dbReference>
<keyword evidence="3" id="KW-0808">Transferase</keyword>
<dbReference type="PROSITE" id="PS00108">
    <property type="entry name" value="PROTEIN_KINASE_ST"/>
    <property type="match status" value="1"/>
</dbReference>
<keyword evidence="5" id="KW-0418">Kinase</keyword>
<protein>
    <recommendedName>
        <fullName evidence="1">non-specific serine/threonine protein kinase</fullName>
        <ecNumber evidence="1">2.7.11.1</ecNumber>
    </recommendedName>
</protein>
<evidence type="ECO:0000256" key="10">
    <source>
        <dbReference type="SAM" id="SignalP"/>
    </source>
</evidence>
<dbReference type="Gene3D" id="3.30.200.20">
    <property type="entry name" value="Phosphorylase Kinase, domain 1"/>
    <property type="match status" value="1"/>
</dbReference>
<dbReference type="Gene3D" id="1.10.510.10">
    <property type="entry name" value="Transferase(Phosphotransferase) domain 1"/>
    <property type="match status" value="1"/>
</dbReference>
<evidence type="ECO:0000259" key="11">
    <source>
        <dbReference type="PROSITE" id="PS50011"/>
    </source>
</evidence>
<dbReference type="FunFam" id="1.10.510.10:FF:000300">
    <property type="entry name" value="Calmodulin-binding receptor-like cytoplasmic kinase 3"/>
    <property type="match status" value="1"/>
</dbReference>
<dbReference type="EMBL" id="NMUH01000530">
    <property type="protein sequence ID" value="MQL80864.1"/>
    <property type="molecule type" value="Genomic_DNA"/>
</dbReference>
<evidence type="ECO:0000256" key="3">
    <source>
        <dbReference type="ARBA" id="ARBA00022679"/>
    </source>
</evidence>
<comment type="catalytic activity">
    <reaction evidence="8">
        <text>L-seryl-[protein] + ATP = O-phospho-L-seryl-[protein] + ADP + H(+)</text>
        <dbReference type="Rhea" id="RHEA:17989"/>
        <dbReference type="Rhea" id="RHEA-COMP:9863"/>
        <dbReference type="Rhea" id="RHEA-COMP:11604"/>
        <dbReference type="ChEBI" id="CHEBI:15378"/>
        <dbReference type="ChEBI" id="CHEBI:29999"/>
        <dbReference type="ChEBI" id="CHEBI:30616"/>
        <dbReference type="ChEBI" id="CHEBI:83421"/>
        <dbReference type="ChEBI" id="CHEBI:456216"/>
        <dbReference type="EC" id="2.7.11.1"/>
    </reaction>
</comment>
<dbReference type="Pfam" id="PF00069">
    <property type="entry name" value="Pkinase"/>
    <property type="match status" value="1"/>
</dbReference>
<keyword evidence="13" id="KW-1185">Reference proteome</keyword>
<dbReference type="PROSITE" id="PS50011">
    <property type="entry name" value="PROTEIN_KINASE_DOM"/>
    <property type="match status" value="1"/>
</dbReference>
<dbReference type="PANTHER" id="PTHR46008">
    <property type="entry name" value="LEAF RUST 10 DISEASE-RESISTANCE LOCUS RECEPTOR-LIKE PROTEIN KINASE-LIKE 1.4"/>
    <property type="match status" value="1"/>
</dbReference>
<comment type="caution">
    <text evidence="12">The sequence shown here is derived from an EMBL/GenBank/DDBJ whole genome shotgun (WGS) entry which is preliminary data.</text>
</comment>
<comment type="catalytic activity">
    <reaction evidence="7">
        <text>L-threonyl-[protein] + ATP = O-phospho-L-threonyl-[protein] + ADP + H(+)</text>
        <dbReference type="Rhea" id="RHEA:46608"/>
        <dbReference type="Rhea" id="RHEA-COMP:11060"/>
        <dbReference type="Rhea" id="RHEA-COMP:11605"/>
        <dbReference type="ChEBI" id="CHEBI:15378"/>
        <dbReference type="ChEBI" id="CHEBI:30013"/>
        <dbReference type="ChEBI" id="CHEBI:30616"/>
        <dbReference type="ChEBI" id="CHEBI:61977"/>
        <dbReference type="ChEBI" id="CHEBI:456216"/>
        <dbReference type="EC" id="2.7.11.1"/>
    </reaction>
</comment>
<evidence type="ECO:0000256" key="8">
    <source>
        <dbReference type="ARBA" id="ARBA00048679"/>
    </source>
</evidence>
<feature type="region of interest" description="Disordered" evidence="9">
    <location>
        <begin position="193"/>
        <end position="229"/>
    </location>
</feature>
<keyword evidence="10" id="KW-0732">Signal</keyword>
<sequence length="567" mass="63440">MDATMVVLLVLLWSGWVDGSWVLNHFEHCSGHQIAHAEYPNGYCFFVNGVAVDTFSFCEILGSHVVEGCLGGGPSTREEWRRIHEKYCKVDLPNFNVEISECINLLVELHPGVGRKLLPQLSAQAPIFGELSREPQTHGREHQNHLTPEKVAAAAPGIFLLSCALLCPCFRSRRKDMEEQPVLAKEGSMDSVSSFDVSSTSERVPGTPLRVPGSPLRMPGSPPQVPPTRFSLSPRLSKVESLHLNVNEILKATQNFSKSQVIGEGGCGTVYKAVLPDGQVVAVKRARKEHFTSIRTEFSNEVELLAKIEHLSLVRLLGYIDQGVERIIITEYVPNGTLREHLDGLHEKMLDFNQRIEIAIDIAHGLTYLHLYAGKTIIHRDVKSSNILLTETLRAKVADFGFARIGEEDGDRTHISTKVKGTAGYLDPEYLRTFQLTPKSDVFSFGILLIEILSGRRPVDLRRVRDERVTVKWAFKKYKEGNVREIMDPLLKEVVDEDILKKIFALAFRCAVSARANRPAMKEVGEQLWEIRKDYGRSLRQGSKSGVFSVKWGKGNTGIRKVRAAKS</sequence>
<reference evidence="12" key="1">
    <citation type="submission" date="2017-07" db="EMBL/GenBank/DDBJ databases">
        <title>Taro Niue Genome Assembly and Annotation.</title>
        <authorList>
            <person name="Atibalentja N."/>
            <person name="Keating K."/>
            <person name="Fields C.J."/>
        </authorList>
    </citation>
    <scope>NUCLEOTIDE SEQUENCE</scope>
    <source>
        <strain evidence="12">Niue_2</strain>
        <tissue evidence="12">Leaf</tissue>
    </source>
</reference>
<dbReference type="InterPro" id="IPR011009">
    <property type="entry name" value="Kinase-like_dom_sf"/>
</dbReference>
<feature type="signal peptide" evidence="10">
    <location>
        <begin position="1"/>
        <end position="19"/>
    </location>
</feature>
<evidence type="ECO:0000256" key="2">
    <source>
        <dbReference type="ARBA" id="ARBA00022527"/>
    </source>
</evidence>
<dbReference type="InterPro" id="IPR008271">
    <property type="entry name" value="Ser/Thr_kinase_AS"/>
</dbReference>
<dbReference type="GO" id="GO:0005524">
    <property type="term" value="F:ATP binding"/>
    <property type="evidence" value="ECO:0007669"/>
    <property type="project" value="UniProtKB-KW"/>
</dbReference>
<keyword evidence="2" id="KW-0723">Serine/threonine-protein kinase</keyword>
<dbReference type="InterPro" id="IPR000719">
    <property type="entry name" value="Prot_kinase_dom"/>
</dbReference>
<dbReference type="PANTHER" id="PTHR46008:SF48">
    <property type="entry name" value="PROTEIN KINASE DOMAIN-CONTAINING PROTEIN"/>
    <property type="match status" value="1"/>
</dbReference>
<gene>
    <name evidence="12" type="ORF">Taro_013314</name>
</gene>
<dbReference type="OrthoDB" id="4062651at2759"/>
<name>A0A843UFV2_COLES</name>
<keyword evidence="4" id="KW-0547">Nucleotide-binding</keyword>
<evidence type="ECO:0000256" key="9">
    <source>
        <dbReference type="SAM" id="MobiDB-lite"/>
    </source>
</evidence>
<dbReference type="Proteomes" id="UP000652761">
    <property type="component" value="Unassembled WGS sequence"/>
</dbReference>
<evidence type="ECO:0000256" key="4">
    <source>
        <dbReference type="ARBA" id="ARBA00022741"/>
    </source>
</evidence>
<evidence type="ECO:0000256" key="6">
    <source>
        <dbReference type="ARBA" id="ARBA00022840"/>
    </source>
</evidence>
<dbReference type="GO" id="GO:0004674">
    <property type="term" value="F:protein serine/threonine kinase activity"/>
    <property type="evidence" value="ECO:0007669"/>
    <property type="project" value="UniProtKB-KW"/>
</dbReference>
<feature type="chain" id="PRO_5032742004" description="non-specific serine/threonine protein kinase" evidence="10">
    <location>
        <begin position="20"/>
        <end position="567"/>
    </location>
</feature>
<proteinExistence type="predicted"/>
<keyword evidence="6" id="KW-0067">ATP-binding</keyword>